<accession>A0A9Q9UGQ2</accession>
<evidence type="ECO:0000313" key="1">
    <source>
        <dbReference type="EMBL" id="VTT82846.1"/>
    </source>
</evidence>
<protein>
    <submittedName>
        <fullName evidence="1">Uncharacterized protein</fullName>
    </submittedName>
</protein>
<organism evidence="1 2">
    <name type="scientific">Fusarium fujikuroi</name>
    <name type="common">Bakanae and foot rot disease fungus</name>
    <name type="synonym">Gibberella fujikuroi</name>
    <dbReference type="NCBI Taxonomy" id="5127"/>
    <lineage>
        <taxon>Eukaryota</taxon>
        <taxon>Fungi</taxon>
        <taxon>Dikarya</taxon>
        <taxon>Ascomycota</taxon>
        <taxon>Pezizomycotina</taxon>
        <taxon>Sordariomycetes</taxon>
        <taxon>Hypocreomycetidae</taxon>
        <taxon>Hypocreales</taxon>
        <taxon>Nectriaceae</taxon>
        <taxon>Fusarium</taxon>
        <taxon>Fusarium fujikuroi species complex</taxon>
    </lineage>
</organism>
<evidence type="ECO:0000313" key="2">
    <source>
        <dbReference type="Proteomes" id="UP000760494"/>
    </source>
</evidence>
<reference evidence="1" key="1">
    <citation type="submission" date="2019-05" db="EMBL/GenBank/DDBJ databases">
        <authorList>
            <person name="Piombo E."/>
        </authorList>
    </citation>
    <scope>NUCLEOTIDE SEQUENCE</scope>
    <source>
        <strain evidence="1">C2S</strain>
    </source>
</reference>
<comment type="caution">
    <text evidence="1">The sequence shown here is derived from an EMBL/GenBank/DDBJ whole genome shotgun (WGS) entry which is preliminary data.</text>
</comment>
<sequence>MADSNILSCAVAPVGFARGRQHRRLTVRPGYNDDTWRVNSQRLLEKKAREQQFSLYKAISRFAMLRPSPSPSPRAAWSMLSVWGSLLASSSLGCVSRNDFPGSTVAVSGDKNHADSRESSGDGLVPAKYLREDLRRVT</sequence>
<dbReference type="EMBL" id="CABFJX010000417">
    <property type="protein sequence ID" value="VTT82846.1"/>
    <property type="molecule type" value="Genomic_DNA"/>
</dbReference>
<dbReference type="Proteomes" id="UP000760494">
    <property type="component" value="Unassembled WGS sequence"/>
</dbReference>
<gene>
    <name evidence="1" type="ORF">C2S_12695</name>
</gene>
<dbReference type="AlphaFoldDB" id="A0A9Q9UGQ2"/>
<name>A0A9Q9UGQ2_FUSFU</name>
<proteinExistence type="predicted"/>